<dbReference type="Gene3D" id="1.10.510.10">
    <property type="entry name" value="Transferase(Phosphotransferase) domain 1"/>
    <property type="match status" value="1"/>
</dbReference>
<feature type="binding site" evidence="11">
    <location>
        <position position="227"/>
    </location>
    <ligand>
        <name>Mg(2+)</name>
        <dbReference type="ChEBI" id="CHEBI:18420"/>
    </ligand>
</feature>
<proteinExistence type="inferred from homology"/>
<dbReference type="SUPFAM" id="SSF56112">
    <property type="entry name" value="Protein kinase-like (PK-like)"/>
    <property type="match status" value="1"/>
</dbReference>
<evidence type="ECO:0000313" key="13">
    <source>
        <dbReference type="EMBL" id="PDH41940.1"/>
    </source>
</evidence>
<dbReference type="PANTHER" id="PTHR39573">
    <property type="entry name" value="STRESS RESPONSE KINASE A"/>
    <property type="match status" value="1"/>
</dbReference>
<feature type="active site" evidence="11">
    <location>
        <position position="227"/>
    </location>
</feature>
<dbReference type="NCBIfam" id="NF008738">
    <property type="entry name" value="PRK11768.1"/>
    <property type="match status" value="1"/>
</dbReference>
<comment type="catalytic activity">
    <reaction evidence="11">
        <text>L-seryl-[protein] + ATP = O-phospho-L-seryl-[protein] + ADP + H(+)</text>
        <dbReference type="Rhea" id="RHEA:17989"/>
        <dbReference type="Rhea" id="RHEA-COMP:9863"/>
        <dbReference type="Rhea" id="RHEA-COMP:11604"/>
        <dbReference type="ChEBI" id="CHEBI:15378"/>
        <dbReference type="ChEBI" id="CHEBI:29999"/>
        <dbReference type="ChEBI" id="CHEBI:30616"/>
        <dbReference type="ChEBI" id="CHEBI:83421"/>
        <dbReference type="ChEBI" id="CHEBI:456216"/>
        <dbReference type="EC" id="2.7.11.1"/>
    </reaction>
</comment>
<feature type="active site" description="Proton acceptor" evidence="11">
    <location>
        <position position="210"/>
    </location>
</feature>
<dbReference type="GO" id="GO:0000287">
    <property type="term" value="F:magnesium ion binding"/>
    <property type="evidence" value="ECO:0007669"/>
    <property type="project" value="UniProtKB-UniRule"/>
</dbReference>
<dbReference type="EMBL" id="NTKD01000002">
    <property type="protein sequence ID" value="PDH41940.1"/>
    <property type="molecule type" value="Genomic_DNA"/>
</dbReference>
<evidence type="ECO:0000256" key="6">
    <source>
        <dbReference type="ARBA" id="ARBA00022741"/>
    </source>
</evidence>
<keyword evidence="4 11" id="KW-0808">Transferase</keyword>
<dbReference type="GO" id="GO:0005524">
    <property type="term" value="F:ATP binding"/>
    <property type="evidence" value="ECO:0007669"/>
    <property type="project" value="UniProtKB-UniRule"/>
</dbReference>
<dbReference type="Pfam" id="PF01636">
    <property type="entry name" value="APH"/>
    <property type="match status" value="1"/>
</dbReference>
<sequence>MIDETSDSTDSAAHPFTRLTPDLVMDATESTGFRCDARILQLNSYENRVYQIGIEDSDPVIGKFYRPDRWTDAQILEEHTFTQLLTDSDISAIPPLEINGTTLHHFEGFRFSLSPRRGGRAPAVDDLNTLEILGSHIGRIHAVAGEGGFEHRTQFSVQEFGLDARDAVMNAGYVPSELMPAFESLYEGILSDLTTLFDRVHVNILRLHGDCHMGNVLWRDDLPHFVDFDDARSGPAIQDLWMMLSGEREQQQIQMMHILRGYRQFNHFNLAELQLIEGLRALRMIHHVAWIARRWDDPAFPRAFPFFDSERFWSEHLLSLKEQWARLSEPAIEIYD</sequence>
<keyword evidence="10 11" id="KW-0346">Stress response</keyword>
<protein>
    <recommendedName>
        <fullName evidence="11">Stress response kinase A</fullName>
        <ecNumber evidence="11">2.7.11.1</ecNumber>
    </recommendedName>
    <alternativeName>
        <fullName evidence="11">Serine/threonine-protein kinase SrkA</fullName>
    </alternativeName>
</protein>
<reference evidence="13 14" key="1">
    <citation type="submission" date="2017-08" db="EMBL/GenBank/DDBJ databases">
        <title>Fine stratification of microbial communities through a metagenomic profile of the photic zone.</title>
        <authorList>
            <person name="Haro-Moreno J.M."/>
            <person name="Lopez-Perez M."/>
            <person name="De La Torre J."/>
            <person name="Picazo A."/>
            <person name="Camacho A."/>
            <person name="Rodriguez-Valera F."/>
        </authorList>
    </citation>
    <scope>NUCLEOTIDE SEQUENCE [LARGE SCALE GENOMIC DNA]</scope>
    <source>
        <strain evidence="13">MED-G24</strain>
    </source>
</reference>
<evidence type="ECO:0000256" key="4">
    <source>
        <dbReference type="ARBA" id="ARBA00022679"/>
    </source>
</evidence>
<evidence type="ECO:0000256" key="8">
    <source>
        <dbReference type="ARBA" id="ARBA00022840"/>
    </source>
</evidence>
<dbReference type="Gene3D" id="1.20.1270.170">
    <property type="match status" value="1"/>
</dbReference>
<accession>A0A2A5WZH1</accession>
<dbReference type="HAMAP" id="MF_01497">
    <property type="entry name" value="SrkA_kinase"/>
    <property type="match status" value="1"/>
</dbReference>
<dbReference type="EC" id="2.7.11.1" evidence="11"/>
<evidence type="ECO:0000256" key="11">
    <source>
        <dbReference type="HAMAP-Rule" id="MF_01497"/>
    </source>
</evidence>
<feature type="domain" description="Aminoglycoside phosphotransferase" evidence="12">
    <location>
        <begin position="41"/>
        <end position="271"/>
    </location>
</feature>
<evidence type="ECO:0000256" key="2">
    <source>
        <dbReference type="ARBA" id="ARBA00022527"/>
    </source>
</evidence>
<keyword evidence="3 11" id="KW-0597">Phosphoprotein</keyword>
<keyword evidence="9 11" id="KW-0460">Magnesium</keyword>
<comment type="function">
    <text evidence="11">A protein kinase that phosphorylates Ser and Thr residues. Probably acts to suppress the effects of stress linked to accumulation of reactive oxygen species. Probably involved in the extracytoplasmic stress response.</text>
</comment>
<evidence type="ECO:0000256" key="3">
    <source>
        <dbReference type="ARBA" id="ARBA00022553"/>
    </source>
</evidence>
<evidence type="ECO:0000256" key="5">
    <source>
        <dbReference type="ARBA" id="ARBA00022723"/>
    </source>
</evidence>
<comment type="subcellular location">
    <subcellularLocation>
        <location evidence="11">Cytoplasm</location>
    </subcellularLocation>
</comment>
<keyword evidence="1 11" id="KW-0963">Cytoplasm</keyword>
<keyword evidence="7 11" id="KW-0418">Kinase</keyword>
<dbReference type="GO" id="GO:0004674">
    <property type="term" value="F:protein serine/threonine kinase activity"/>
    <property type="evidence" value="ECO:0007669"/>
    <property type="project" value="UniProtKB-UniRule"/>
</dbReference>
<dbReference type="AlphaFoldDB" id="A0A2A5WZH1"/>
<comment type="similarity">
    <text evidence="11">Belongs to the SrkA/RdoA protein kinase family.</text>
</comment>
<evidence type="ECO:0000256" key="9">
    <source>
        <dbReference type="ARBA" id="ARBA00022842"/>
    </source>
</evidence>
<comment type="cofactor">
    <cofactor evidence="11">
        <name>Mg(2+)</name>
        <dbReference type="ChEBI" id="CHEBI:18420"/>
    </cofactor>
</comment>
<dbReference type="InterPro" id="IPR002575">
    <property type="entry name" value="Aminoglycoside_PTrfase"/>
</dbReference>
<gene>
    <name evidence="11" type="primary">srkA</name>
    <name evidence="13" type="ORF">CNE99_01005</name>
</gene>
<dbReference type="GO" id="GO:0005737">
    <property type="term" value="C:cytoplasm"/>
    <property type="evidence" value="ECO:0007669"/>
    <property type="project" value="UniProtKB-SubCell"/>
</dbReference>
<dbReference type="InterPro" id="IPR032882">
    <property type="entry name" value="SrkA/RdoA"/>
</dbReference>
<dbReference type="Gene3D" id="3.30.200.70">
    <property type="match status" value="1"/>
</dbReference>
<evidence type="ECO:0000259" key="12">
    <source>
        <dbReference type="Pfam" id="PF01636"/>
    </source>
</evidence>
<keyword evidence="6 11" id="KW-0547">Nucleotide-binding</keyword>
<dbReference type="PANTHER" id="PTHR39573:SF1">
    <property type="entry name" value="STRESS RESPONSE KINASE A"/>
    <property type="match status" value="1"/>
</dbReference>
<dbReference type="InterPro" id="IPR011009">
    <property type="entry name" value="Kinase-like_dom_sf"/>
</dbReference>
<name>A0A2A5WZH1_9GAMM</name>
<feature type="binding site" evidence="11">
    <location>
        <position position="215"/>
    </location>
    <ligand>
        <name>Mg(2+)</name>
        <dbReference type="ChEBI" id="CHEBI:18420"/>
    </ligand>
</feature>
<feature type="site" description="ATP" evidence="11">
    <location>
        <position position="44"/>
    </location>
</feature>
<dbReference type="GO" id="GO:0106310">
    <property type="term" value="F:protein serine kinase activity"/>
    <property type="evidence" value="ECO:0007669"/>
    <property type="project" value="RHEA"/>
</dbReference>
<dbReference type="Proteomes" id="UP000219327">
    <property type="component" value="Unassembled WGS sequence"/>
</dbReference>
<comment type="caution">
    <text evidence="13">The sequence shown here is derived from an EMBL/GenBank/DDBJ whole genome shotgun (WGS) entry which is preliminary data.</text>
</comment>
<keyword evidence="8 11" id="KW-0067">ATP-binding</keyword>
<evidence type="ECO:0000256" key="7">
    <source>
        <dbReference type="ARBA" id="ARBA00022777"/>
    </source>
</evidence>
<keyword evidence="2 11" id="KW-0723">Serine/threonine-protein kinase</keyword>
<evidence type="ECO:0000256" key="1">
    <source>
        <dbReference type="ARBA" id="ARBA00022490"/>
    </source>
</evidence>
<comment type="subunit">
    <text evidence="11">Monomer.</text>
</comment>
<organism evidence="13 14">
    <name type="scientific">OM182 bacterium MED-G24</name>
    <dbReference type="NCBI Taxonomy" id="1986255"/>
    <lineage>
        <taxon>Bacteria</taxon>
        <taxon>Pseudomonadati</taxon>
        <taxon>Pseudomonadota</taxon>
        <taxon>Gammaproteobacteria</taxon>
        <taxon>OMG group</taxon>
        <taxon>OM182 clade</taxon>
    </lineage>
</organism>
<comment type="catalytic activity">
    <reaction evidence="11">
        <text>L-threonyl-[protein] + ATP = O-phospho-L-threonyl-[protein] + ADP + H(+)</text>
        <dbReference type="Rhea" id="RHEA:46608"/>
        <dbReference type="Rhea" id="RHEA-COMP:11060"/>
        <dbReference type="Rhea" id="RHEA-COMP:11605"/>
        <dbReference type="ChEBI" id="CHEBI:15378"/>
        <dbReference type="ChEBI" id="CHEBI:30013"/>
        <dbReference type="ChEBI" id="CHEBI:30616"/>
        <dbReference type="ChEBI" id="CHEBI:61977"/>
        <dbReference type="ChEBI" id="CHEBI:456216"/>
        <dbReference type="EC" id="2.7.11.1"/>
    </reaction>
</comment>
<keyword evidence="5 11" id="KW-0479">Metal-binding</keyword>
<evidence type="ECO:0000313" key="14">
    <source>
        <dbReference type="Proteomes" id="UP000219327"/>
    </source>
</evidence>
<evidence type="ECO:0000256" key="10">
    <source>
        <dbReference type="ARBA" id="ARBA00023016"/>
    </source>
</evidence>